<dbReference type="PANTHER" id="PTHR43775:SF37">
    <property type="entry name" value="SI:DKEY-61P9.11"/>
    <property type="match status" value="1"/>
</dbReference>
<dbReference type="InterPro" id="IPR036291">
    <property type="entry name" value="NAD(P)-bd_dom_sf"/>
</dbReference>
<dbReference type="EC" id="2.3.1.165" evidence="8"/>
<dbReference type="Pfam" id="PF00550">
    <property type="entry name" value="PP-binding"/>
    <property type="match status" value="1"/>
</dbReference>
<dbReference type="RefSeq" id="WP_184837132.1">
    <property type="nucleotide sequence ID" value="NZ_JACHMN010000002.1"/>
</dbReference>
<dbReference type="Gene3D" id="3.30.70.3290">
    <property type="match status" value="1"/>
</dbReference>
<evidence type="ECO:0000256" key="1">
    <source>
        <dbReference type="ARBA" id="ARBA00022450"/>
    </source>
</evidence>
<dbReference type="GO" id="GO:0004315">
    <property type="term" value="F:3-oxoacyl-[acyl-carrier-protein] synthase activity"/>
    <property type="evidence" value="ECO:0007669"/>
    <property type="project" value="InterPro"/>
</dbReference>
<dbReference type="PANTHER" id="PTHR43775">
    <property type="entry name" value="FATTY ACID SYNTHASE"/>
    <property type="match status" value="1"/>
</dbReference>
<dbReference type="GO" id="GO:0004312">
    <property type="term" value="F:fatty acid synthase activity"/>
    <property type="evidence" value="ECO:0007669"/>
    <property type="project" value="TreeGrafter"/>
</dbReference>
<keyword evidence="2" id="KW-0597">Phosphoprotein</keyword>
<feature type="domain" description="PKS/mFAS DH" evidence="7">
    <location>
        <begin position="890"/>
        <end position="1154"/>
    </location>
</feature>
<reference evidence="8 9" key="1">
    <citation type="submission" date="2020-08" db="EMBL/GenBank/DDBJ databases">
        <title>Sequencing the genomes of 1000 actinobacteria strains.</title>
        <authorList>
            <person name="Klenk H.-P."/>
        </authorList>
    </citation>
    <scope>NUCLEOTIDE SEQUENCE [LARGE SCALE GENOMIC DNA]</scope>
    <source>
        <strain evidence="8 9">DSM 45362</strain>
    </source>
</reference>
<organism evidence="8 9">
    <name type="scientific">Allocatelliglobosispora scoriae</name>
    <dbReference type="NCBI Taxonomy" id="643052"/>
    <lineage>
        <taxon>Bacteria</taxon>
        <taxon>Bacillati</taxon>
        <taxon>Actinomycetota</taxon>
        <taxon>Actinomycetes</taxon>
        <taxon>Micromonosporales</taxon>
        <taxon>Micromonosporaceae</taxon>
        <taxon>Allocatelliglobosispora</taxon>
    </lineage>
</organism>
<dbReference type="InterPro" id="IPR014030">
    <property type="entry name" value="Ketoacyl_synth_N"/>
</dbReference>
<dbReference type="Pfam" id="PF21089">
    <property type="entry name" value="PKS_DH_N"/>
    <property type="match status" value="1"/>
</dbReference>
<feature type="region of interest" description="N-terminal hotdog fold" evidence="4">
    <location>
        <begin position="890"/>
        <end position="1010"/>
    </location>
</feature>
<comment type="caution">
    <text evidence="8">The sequence shown here is derived from an EMBL/GenBank/DDBJ whole genome shotgun (WGS) entry which is preliminary data.</text>
</comment>
<dbReference type="FunFam" id="3.40.47.10:FF:000019">
    <property type="entry name" value="Polyketide synthase type I"/>
    <property type="match status" value="1"/>
</dbReference>
<name>A0A841BTG7_9ACTN</name>
<dbReference type="InterPro" id="IPR009081">
    <property type="entry name" value="PP-bd_ACP"/>
</dbReference>
<dbReference type="InterPro" id="IPR014031">
    <property type="entry name" value="Ketoacyl_synth_C"/>
</dbReference>
<dbReference type="InterPro" id="IPR050091">
    <property type="entry name" value="PKS_NRPS_Biosynth_Enz"/>
</dbReference>
<protein>
    <submittedName>
        <fullName evidence="8">6-methylsalicylic acid synthase</fullName>
        <ecNumber evidence="8">2.3.1.165</ecNumber>
    </submittedName>
</protein>
<keyword evidence="3 8" id="KW-0808">Transferase</keyword>
<evidence type="ECO:0000259" key="7">
    <source>
        <dbReference type="PROSITE" id="PS52019"/>
    </source>
</evidence>
<evidence type="ECO:0000259" key="6">
    <source>
        <dbReference type="PROSITE" id="PS52004"/>
    </source>
</evidence>
<dbReference type="CDD" id="cd08955">
    <property type="entry name" value="KR_2_FAS_SDR_x"/>
    <property type="match status" value="1"/>
</dbReference>
<accession>A0A841BTG7</accession>
<dbReference type="PROSITE" id="PS52019">
    <property type="entry name" value="PKS_MFAS_DH"/>
    <property type="match status" value="1"/>
</dbReference>
<dbReference type="SUPFAM" id="SSF55048">
    <property type="entry name" value="Probable ACP-binding domain of malonyl-CoA ACP transacylase"/>
    <property type="match status" value="1"/>
</dbReference>
<keyword evidence="9" id="KW-1185">Reference proteome</keyword>
<dbReference type="InterPro" id="IPR042104">
    <property type="entry name" value="PKS_dehydratase_sf"/>
</dbReference>
<dbReference type="GO" id="GO:0031177">
    <property type="term" value="F:phosphopantetheine binding"/>
    <property type="evidence" value="ECO:0007669"/>
    <property type="project" value="InterPro"/>
</dbReference>
<feature type="region of interest" description="C-terminal hotdog fold" evidence="4">
    <location>
        <begin position="1020"/>
        <end position="1154"/>
    </location>
</feature>
<dbReference type="Gene3D" id="3.40.47.10">
    <property type="match status" value="1"/>
</dbReference>
<dbReference type="InterPro" id="IPR049552">
    <property type="entry name" value="PKS_DH_N"/>
</dbReference>
<dbReference type="SUPFAM" id="SSF47336">
    <property type="entry name" value="ACP-like"/>
    <property type="match status" value="1"/>
</dbReference>
<feature type="domain" description="Carrier" evidence="5">
    <location>
        <begin position="1639"/>
        <end position="1716"/>
    </location>
</feature>
<dbReference type="SUPFAM" id="SSF52151">
    <property type="entry name" value="FabD/lysophospholipase-like"/>
    <property type="match status" value="1"/>
</dbReference>
<dbReference type="InterPro" id="IPR057326">
    <property type="entry name" value="KR_dom"/>
</dbReference>
<evidence type="ECO:0000313" key="8">
    <source>
        <dbReference type="EMBL" id="MBB5870042.1"/>
    </source>
</evidence>
<keyword evidence="8" id="KW-0012">Acyltransferase</keyword>
<proteinExistence type="predicted"/>
<dbReference type="EMBL" id="JACHMN010000002">
    <property type="protein sequence ID" value="MBB5870042.1"/>
    <property type="molecule type" value="Genomic_DNA"/>
</dbReference>
<dbReference type="SMART" id="SM00825">
    <property type="entry name" value="PKS_KS"/>
    <property type="match status" value="1"/>
</dbReference>
<dbReference type="SMART" id="SM00827">
    <property type="entry name" value="PKS_AT"/>
    <property type="match status" value="1"/>
</dbReference>
<dbReference type="PROSITE" id="PS50075">
    <property type="entry name" value="CARRIER"/>
    <property type="match status" value="1"/>
</dbReference>
<gene>
    <name evidence="8" type="ORF">F4553_003421</name>
</gene>
<dbReference type="CDD" id="cd00833">
    <property type="entry name" value="PKS"/>
    <property type="match status" value="1"/>
</dbReference>
<dbReference type="InterPro" id="IPR020806">
    <property type="entry name" value="PKS_PP-bd"/>
</dbReference>
<dbReference type="InterPro" id="IPR020841">
    <property type="entry name" value="PKS_Beta-ketoAc_synthase_dom"/>
</dbReference>
<feature type="active site" description="Proton donor; for dehydratase activity" evidence="4">
    <location>
        <position position="1078"/>
    </location>
</feature>
<dbReference type="Gene3D" id="3.40.50.720">
    <property type="entry name" value="NAD(P)-binding Rossmann-like Domain"/>
    <property type="match status" value="1"/>
</dbReference>
<dbReference type="Proteomes" id="UP000587527">
    <property type="component" value="Unassembled WGS sequence"/>
</dbReference>
<dbReference type="SUPFAM" id="SSF53901">
    <property type="entry name" value="Thiolase-like"/>
    <property type="match status" value="1"/>
</dbReference>
<dbReference type="GO" id="GO:0050641">
    <property type="term" value="F:6-methylsalicylic acid synthase activity"/>
    <property type="evidence" value="ECO:0007669"/>
    <property type="project" value="UniProtKB-EC"/>
</dbReference>
<dbReference type="PROSITE" id="PS52004">
    <property type="entry name" value="KS3_2"/>
    <property type="match status" value="1"/>
</dbReference>
<dbReference type="Pfam" id="PF00698">
    <property type="entry name" value="Acyl_transf_1"/>
    <property type="match status" value="1"/>
</dbReference>
<feature type="domain" description="Ketosynthase family 3 (KS3)" evidence="6">
    <location>
        <begin position="4"/>
        <end position="429"/>
    </location>
</feature>
<dbReference type="GO" id="GO:0006633">
    <property type="term" value="P:fatty acid biosynthetic process"/>
    <property type="evidence" value="ECO:0007669"/>
    <property type="project" value="InterPro"/>
</dbReference>
<dbReference type="Gene3D" id="3.40.366.10">
    <property type="entry name" value="Malonyl-Coenzyme A Acyl Carrier Protein, domain 2"/>
    <property type="match status" value="1"/>
</dbReference>
<sequence length="1731" mass="182316">MTNPEPIAIIGMACRFAGGIDSPAQFWELLRSGRDTIGVLPDQRWDWYATQGREHAAAVRDVTRSGAFLDDVKGFDADFFDITPREAALMDPQQRIILELSWEALEHAGIPPRDLGGTDTGVFIGVGSDDYGRRLLEDLPSIEAWTGIGGAYCAVANRVSYALDLHGPSVAVDTACSSSLVSIHLAAQALRAGECPVALAGGILVMTAPGLSLVLDSAGATSPDGRSKSFDASADGYGRGEGGGVVVLKRLADARRDGDPVLAVLRGSAVHQDGRTNGIMAPNGEAQAHLMRRAYAAAGIDPATVGYVEAHGTGTRVGDPLEAGAMTAVFAPGRAADQPCLIGSVKPNIGHLEAGAGIAGVIKTVLALRHREIPPSLNFTTPNPAIPWDTAGLKVVTEVTPWPELSGTRRAGVSGYGYGGTIAHVILEQGDPIRVVADAEEPRSALYPLSGATPAAISDYAGSLADLLDADDSIRTSDVGHTLAHRRTHLAHRAAVFAADRDQLVAGLRELAASGGAAATGSVVPAGKGLVWLFSGHGSQWTGMARELLATDPVFAGVIDDLEPIFLGELGISPRTTIGDDAPQPVDVIQPMIFAVQVGLAAVWRSVGLRPDAVIGHSVGEIAAAVTGGILTLEQGARLVCRRSLLLREVAGRGAMAMVSLPPAEAEQRLGDRRDVVVAVAASTSSAVLSGDIEAIRTVSEKWAADGIGVRAVDSDVAFHSPQMDPLLDALATAVADLTPSAAAIPVYTSALPDPRSTAPRDGAYWATNLGGQVRFAQAITAAAEDGYRLFLEVSPHPVVEHSVNETLDELGIGGTYATHSLRRRKPERETLLGNLGLLHCHGATVDWSAIWPEGRLAELPRTAWQHKPHWADEPVGRSFLTEQHDVESNTLLGGRINVHGTTPAQAWLTYLDRDSRPYPGDHPVREVEIIPAAVLLNTFVSAAARATSWPDLTDVTLRVPVSVMTPRYLQVVLQDGTIRLSSRIADDEADDKGWVTNTLAAVEPHTGVESLRRMELGADEELPVDHVVSRLATLGVAAMGFPWTVERIQRGADTLLATVRADPHADGEPANWASILDAALSAASVVFPGPPILRMPAHIQRVTLSPVPPARARIGVRIAGDDTVDVEITDLSGAVVGVLSRLRYGVLDSDVGAVTSPRRLVHELVWRPADRVEAAPPAGIVLVGPDTGLLGRLAERLGGGGIAHRVVRDPAELQADELRSDHAIVVVPSLAGAADEAATAASWLLARTAQRLAGAGLANPARLWCVTQGVRESAEERSLGHAALWGLGRIVGGEHPEFWGGTVDIGESPLDVPALIGVLSSVRGEDVITVREGEPSVARLHHLTGDPVRPPMTCQPDGTYLITGGRGVLGFAVAHWLADRGARRIVLAGRRALPSRDVWDEVTDPGELAQISSIRSLERLGVTVVTVAVDIADAAEAKRVLSAAALGLPPIRGVVHAAGVLDNRTLQTLDEESLRTVLRPKVTGALVLHRLFPPGSLDFLVLFSSSGQLLGLPGQASYAAGNAFLDALAAHRRAAGDTGTTSFGWTSWRGLGMSTSSAVIDAELAARGTADISLTEAFGAWELAERHDLSYAAVLRVLPLEPGDRRPPLLSEVPADAPTGAVVTESASSPWLGLDPHEQHAYLAGEISSQVAAETRLAAAEVDPRRPLVEMGIDSVMTVRIRLGLERRFRLRLPATLFWDRPTIEAIASLLAERLALSAEADLAGQGASR</sequence>
<evidence type="ECO:0000256" key="3">
    <source>
        <dbReference type="ARBA" id="ARBA00022679"/>
    </source>
</evidence>
<dbReference type="InterPro" id="IPR018201">
    <property type="entry name" value="Ketoacyl_synth_AS"/>
</dbReference>
<feature type="active site" description="Proton acceptor; for dehydratase activity" evidence="4">
    <location>
        <position position="923"/>
    </location>
</feature>
<keyword evidence="1" id="KW-0596">Phosphopantetheine</keyword>
<evidence type="ECO:0000313" key="9">
    <source>
        <dbReference type="Proteomes" id="UP000587527"/>
    </source>
</evidence>
<dbReference type="InterPro" id="IPR049900">
    <property type="entry name" value="PKS_mFAS_DH"/>
</dbReference>
<dbReference type="SMART" id="SM00823">
    <property type="entry name" value="PKS_PP"/>
    <property type="match status" value="1"/>
</dbReference>
<dbReference type="InterPro" id="IPR013968">
    <property type="entry name" value="PKS_KR"/>
</dbReference>
<dbReference type="InterPro" id="IPR016035">
    <property type="entry name" value="Acyl_Trfase/lysoPLipase"/>
</dbReference>
<dbReference type="InterPro" id="IPR001227">
    <property type="entry name" value="Ac_transferase_dom_sf"/>
</dbReference>
<evidence type="ECO:0000256" key="2">
    <source>
        <dbReference type="ARBA" id="ARBA00022553"/>
    </source>
</evidence>
<dbReference type="InterPro" id="IPR016039">
    <property type="entry name" value="Thiolase-like"/>
</dbReference>
<evidence type="ECO:0000259" key="5">
    <source>
        <dbReference type="PROSITE" id="PS50075"/>
    </source>
</evidence>
<dbReference type="InterPro" id="IPR036736">
    <property type="entry name" value="ACP-like_sf"/>
</dbReference>
<dbReference type="Pfam" id="PF08659">
    <property type="entry name" value="KR"/>
    <property type="match status" value="1"/>
</dbReference>
<dbReference type="SUPFAM" id="SSF51735">
    <property type="entry name" value="NAD(P)-binding Rossmann-fold domains"/>
    <property type="match status" value="2"/>
</dbReference>
<dbReference type="SMART" id="SM00822">
    <property type="entry name" value="PKS_KR"/>
    <property type="match status" value="1"/>
</dbReference>
<dbReference type="InterPro" id="IPR014043">
    <property type="entry name" value="Acyl_transferase_dom"/>
</dbReference>
<dbReference type="SMART" id="SM01294">
    <property type="entry name" value="PKS_PP_betabranch"/>
    <property type="match status" value="1"/>
</dbReference>
<dbReference type="InterPro" id="IPR016036">
    <property type="entry name" value="Malonyl_transacylase_ACP-bd"/>
</dbReference>
<dbReference type="InterPro" id="IPR032821">
    <property type="entry name" value="PKS_assoc"/>
</dbReference>
<dbReference type="PROSITE" id="PS00606">
    <property type="entry name" value="KS3_1"/>
    <property type="match status" value="1"/>
</dbReference>
<evidence type="ECO:0000256" key="4">
    <source>
        <dbReference type="PROSITE-ProRule" id="PRU01363"/>
    </source>
</evidence>
<dbReference type="Pfam" id="PF16197">
    <property type="entry name" value="KAsynt_C_assoc"/>
    <property type="match status" value="1"/>
</dbReference>
<dbReference type="Pfam" id="PF00109">
    <property type="entry name" value="ketoacyl-synt"/>
    <property type="match status" value="1"/>
</dbReference>
<dbReference type="Pfam" id="PF02801">
    <property type="entry name" value="Ketoacyl-synt_C"/>
    <property type="match status" value="1"/>
</dbReference>
<dbReference type="Gene3D" id="1.10.1200.10">
    <property type="entry name" value="ACP-like"/>
    <property type="match status" value="1"/>
</dbReference>
<dbReference type="Gene3D" id="3.10.129.110">
    <property type="entry name" value="Polyketide synthase dehydratase"/>
    <property type="match status" value="1"/>
</dbReference>